<evidence type="ECO:0000313" key="15">
    <source>
        <dbReference type="Proteomes" id="UP000261284"/>
    </source>
</evidence>
<dbReference type="GO" id="GO:0005829">
    <property type="term" value="C:cytosol"/>
    <property type="evidence" value="ECO:0007669"/>
    <property type="project" value="TreeGrafter"/>
</dbReference>
<dbReference type="SUPFAM" id="SSF52374">
    <property type="entry name" value="Nucleotidylyl transferase"/>
    <property type="match status" value="1"/>
</dbReference>
<evidence type="ECO:0000313" key="14">
    <source>
        <dbReference type="EMBL" id="RFM30226.1"/>
    </source>
</evidence>
<evidence type="ECO:0000256" key="11">
    <source>
        <dbReference type="ARBA" id="ARBA00023146"/>
    </source>
</evidence>
<dbReference type="PRINTS" id="PR00983">
    <property type="entry name" value="TRNASYNTHCYS"/>
</dbReference>
<dbReference type="InterPro" id="IPR015273">
    <property type="entry name" value="Cys-tRNA-synt_Ia_DALR"/>
</dbReference>
<evidence type="ECO:0000256" key="8">
    <source>
        <dbReference type="ARBA" id="ARBA00022833"/>
    </source>
</evidence>
<dbReference type="NCBIfam" id="TIGR00435">
    <property type="entry name" value="cysS"/>
    <property type="match status" value="1"/>
</dbReference>
<dbReference type="GO" id="GO:0008270">
    <property type="term" value="F:zinc ion binding"/>
    <property type="evidence" value="ECO:0007669"/>
    <property type="project" value="UniProtKB-UniRule"/>
</dbReference>
<organism evidence="14 15">
    <name type="scientific">Deminuibacter soli</name>
    <dbReference type="NCBI Taxonomy" id="2291815"/>
    <lineage>
        <taxon>Bacteria</taxon>
        <taxon>Pseudomonadati</taxon>
        <taxon>Bacteroidota</taxon>
        <taxon>Chitinophagia</taxon>
        <taxon>Chitinophagales</taxon>
        <taxon>Chitinophagaceae</taxon>
        <taxon>Deminuibacter</taxon>
    </lineage>
</organism>
<comment type="caution">
    <text evidence="12">Lacks conserved residue(s) required for the propagation of feature annotation.</text>
</comment>
<dbReference type="EMBL" id="QTJU01000001">
    <property type="protein sequence ID" value="RFM30226.1"/>
    <property type="molecule type" value="Genomic_DNA"/>
</dbReference>
<dbReference type="Gene3D" id="1.20.120.1910">
    <property type="entry name" value="Cysteine-tRNA ligase, C-terminal anti-codon recognition domain"/>
    <property type="match status" value="1"/>
</dbReference>
<comment type="subunit">
    <text evidence="3 12">Monomer.</text>
</comment>
<dbReference type="InterPro" id="IPR009080">
    <property type="entry name" value="tRNAsynth_Ia_anticodon-bd"/>
</dbReference>
<name>A0A3E1NQM5_9BACT</name>
<dbReference type="Proteomes" id="UP000261284">
    <property type="component" value="Unassembled WGS sequence"/>
</dbReference>
<dbReference type="InterPro" id="IPR032678">
    <property type="entry name" value="tRNA-synt_1_cat_dom"/>
</dbReference>
<sequence length="501" mass="56799">MSTLKVYNSLTRQKETFEPLVNGHVGMYVCGPTVSGESHMGHARPFITFDIVYRYLMHLGYKVRYVRNITDAGHFEEEGREAEDKISKKATIEKLEPMELVQKYTNLYHWAMSQFNNLPPSIEPTATGHIVEQIGMIETIIADGYAYEVNGSVYFDVEKYNTDFAPKGQPYGMLSGRVLEDMLETTRDLDNQEEKRNKADFALWKNAPPEHIMRWKSPWGEGFPGWHIECSAMSTKYLGDQFDIHGGGMDLQFPHHECEIAQSTVCNHKTPARYWLHNNMITVNGKKMGKSYGNQISLTQMFTGNHPILEQAYAPMTIRFFILQTHYRSTLDFGNEALKAAEKGLKRLWEAYELSQKIELTAVQSADAALDATVRKLLATFDEYMNDDFNTAKVLASMFELVPVINGIKDKHIAADALSAETWQLLQKQLKLFVEDIFGLKSELAGGDGKLDGVVQLLITIRLDAKTKKDYVTSDKIRNELATLGIQLKDERDGGTSYSVN</sequence>
<gene>
    <name evidence="12" type="primary">cysS</name>
    <name evidence="14" type="ORF">DXN05_04445</name>
</gene>
<dbReference type="Pfam" id="PF01406">
    <property type="entry name" value="tRNA-synt_1e"/>
    <property type="match status" value="1"/>
</dbReference>
<dbReference type="SMART" id="SM00840">
    <property type="entry name" value="DALR_2"/>
    <property type="match status" value="1"/>
</dbReference>
<dbReference type="AlphaFoldDB" id="A0A3E1NQM5"/>
<dbReference type="HAMAP" id="MF_00041">
    <property type="entry name" value="Cys_tRNA_synth"/>
    <property type="match status" value="1"/>
</dbReference>
<evidence type="ECO:0000256" key="4">
    <source>
        <dbReference type="ARBA" id="ARBA00022490"/>
    </source>
</evidence>
<feature type="binding site" evidence="12">
    <location>
        <position position="290"/>
    </location>
    <ligand>
        <name>ATP</name>
        <dbReference type="ChEBI" id="CHEBI:30616"/>
    </ligand>
</feature>
<dbReference type="GO" id="GO:0004817">
    <property type="term" value="F:cysteine-tRNA ligase activity"/>
    <property type="evidence" value="ECO:0007669"/>
    <property type="project" value="UniProtKB-UniRule"/>
</dbReference>
<comment type="subcellular location">
    <subcellularLocation>
        <location evidence="1 12">Cytoplasm</location>
    </subcellularLocation>
</comment>
<keyword evidence="10 12" id="KW-0648">Protein biosynthesis</keyword>
<feature type="domain" description="Cysteinyl-tRNA synthetase class Ia DALR" evidence="13">
    <location>
        <begin position="380"/>
        <end position="444"/>
    </location>
</feature>
<dbReference type="Pfam" id="PF09190">
    <property type="entry name" value="DALR_2"/>
    <property type="match status" value="1"/>
</dbReference>
<evidence type="ECO:0000256" key="12">
    <source>
        <dbReference type="HAMAP-Rule" id="MF_00041"/>
    </source>
</evidence>
<evidence type="ECO:0000256" key="9">
    <source>
        <dbReference type="ARBA" id="ARBA00022840"/>
    </source>
</evidence>
<keyword evidence="11 12" id="KW-0030">Aminoacyl-tRNA synthetase</keyword>
<reference evidence="14 15" key="1">
    <citation type="submission" date="2018-08" db="EMBL/GenBank/DDBJ databases">
        <title>Chitinophagaceae sp. K23C18032701, a novel bacterium isolated from forest soil.</title>
        <authorList>
            <person name="Wang C."/>
        </authorList>
    </citation>
    <scope>NUCLEOTIDE SEQUENCE [LARGE SCALE GENOMIC DNA]</scope>
    <source>
        <strain evidence="14 15">K23C18032701</strain>
    </source>
</reference>
<comment type="similarity">
    <text evidence="2 12">Belongs to the class-I aminoacyl-tRNA synthetase family.</text>
</comment>
<dbReference type="GO" id="GO:0006423">
    <property type="term" value="P:cysteinyl-tRNA aminoacylation"/>
    <property type="evidence" value="ECO:0007669"/>
    <property type="project" value="UniProtKB-UniRule"/>
</dbReference>
<dbReference type="Gene3D" id="3.40.50.620">
    <property type="entry name" value="HUPs"/>
    <property type="match status" value="1"/>
</dbReference>
<dbReference type="InterPro" id="IPR014729">
    <property type="entry name" value="Rossmann-like_a/b/a_fold"/>
</dbReference>
<feature type="binding site" evidence="12">
    <location>
        <position position="259"/>
    </location>
    <ligand>
        <name>Zn(2+)</name>
        <dbReference type="ChEBI" id="CHEBI:29105"/>
    </ligand>
</feature>
<proteinExistence type="inferred from homology"/>
<keyword evidence="8 12" id="KW-0862">Zinc</keyword>
<evidence type="ECO:0000256" key="1">
    <source>
        <dbReference type="ARBA" id="ARBA00004496"/>
    </source>
</evidence>
<feature type="binding site" evidence="12">
    <location>
        <position position="30"/>
    </location>
    <ligand>
        <name>Zn(2+)</name>
        <dbReference type="ChEBI" id="CHEBI:29105"/>
    </ligand>
</feature>
<keyword evidence="7 12" id="KW-0547">Nucleotide-binding</keyword>
<keyword evidence="15" id="KW-1185">Reference proteome</keyword>
<comment type="cofactor">
    <cofactor evidence="12">
        <name>Zn(2+)</name>
        <dbReference type="ChEBI" id="CHEBI:29105"/>
    </cofactor>
    <text evidence="12">Binds 1 zinc ion per subunit.</text>
</comment>
<keyword evidence="4 12" id="KW-0963">Cytoplasm</keyword>
<keyword evidence="6 12" id="KW-0479">Metal-binding</keyword>
<keyword evidence="9 12" id="KW-0067">ATP-binding</keyword>
<feature type="binding site" evidence="12">
    <location>
        <position position="255"/>
    </location>
    <ligand>
        <name>Zn(2+)</name>
        <dbReference type="ChEBI" id="CHEBI:29105"/>
    </ligand>
</feature>
<dbReference type="EC" id="6.1.1.16" evidence="12"/>
<feature type="binding site" evidence="12">
    <location>
        <position position="230"/>
    </location>
    <ligand>
        <name>Zn(2+)</name>
        <dbReference type="ChEBI" id="CHEBI:29105"/>
    </ligand>
</feature>
<evidence type="ECO:0000256" key="6">
    <source>
        <dbReference type="ARBA" id="ARBA00022723"/>
    </source>
</evidence>
<comment type="catalytic activity">
    <reaction evidence="12">
        <text>tRNA(Cys) + L-cysteine + ATP = L-cysteinyl-tRNA(Cys) + AMP + diphosphate</text>
        <dbReference type="Rhea" id="RHEA:17773"/>
        <dbReference type="Rhea" id="RHEA-COMP:9661"/>
        <dbReference type="Rhea" id="RHEA-COMP:9679"/>
        <dbReference type="ChEBI" id="CHEBI:30616"/>
        <dbReference type="ChEBI" id="CHEBI:33019"/>
        <dbReference type="ChEBI" id="CHEBI:35235"/>
        <dbReference type="ChEBI" id="CHEBI:78442"/>
        <dbReference type="ChEBI" id="CHEBI:78517"/>
        <dbReference type="ChEBI" id="CHEBI:456215"/>
        <dbReference type="EC" id="6.1.1.16"/>
    </reaction>
</comment>
<dbReference type="OrthoDB" id="9815130at2"/>
<evidence type="ECO:0000256" key="7">
    <source>
        <dbReference type="ARBA" id="ARBA00022741"/>
    </source>
</evidence>
<dbReference type="InterPro" id="IPR015803">
    <property type="entry name" value="Cys-tRNA-ligase"/>
</dbReference>
<dbReference type="SUPFAM" id="SSF47323">
    <property type="entry name" value="Anticodon-binding domain of a subclass of class I aminoacyl-tRNA synthetases"/>
    <property type="match status" value="1"/>
</dbReference>
<comment type="caution">
    <text evidence="14">The sequence shown here is derived from an EMBL/GenBank/DDBJ whole genome shotgun (WGS) entry which is preliminary data.</text>
</comment>
<evidence type="ECO:0000256" key="10">
    <source>
        <dbReference type="ARBA" id="ARBA00022917"/>
    </source>
</evidence>
<dbReference type="PANTHER" id="PTHR10890:SF3">
    <property type="entry name" value="CYSTEINE--TRNA LIGASE, CYTOPLASMIC"/>
    <property type="match status" value="1"/>
</dbReference>
<dbReference type="InterPro" id="IPR024909">
    <property type="entry name" value="Cys-tRNA/MSH_ligase"/>
</dbReference>
<evidence type="ECO:0000256" key="3">
    <source>
        <dbReference type="ARBA" id="ARBA00011245"/>
    </source>
</evidence>
<keyword evidence="5 12" id="KW-0436">Ligase</keyword>
<dbReference type="GO" id="GO:0005524">
    <property type="term" value="F:ATP binding"/>
    <property type="evidence" value="ECO:0007669"/>
    <property type="project" value="UniProtKB-UniRule"/>
</dbReference>
<dbReference type="PANTHER" id="PTHR10890">
    <property type="entry name" value="CYSTEINYL-TRNA SYNTHETASE"/>
    <property type="match status" value="1"/>
</dbReference>
<evidence type="ECO:0000256" key="2">
    <source>
        <dbReference type="ARBA" id="ARBA00005594"/>
    </source>
</evidence>
<protein>
    <recommendedName>
        <fullName evidence="12">Cysteine--tRNA ligase</fullName>
        <ecNumber evidence="12">6.1.1.16</ecNumber>
    </recommendedName>
    <alternativeName>
        <fullName evidence="12">Cysteinyl-tRNA synthetase</fullName>
        <shortName evidence="12">CysRS</shortName>
    </alternativeName>
</protein>
<dbReference type="RefSeq" id="WP_116845982.1">
    <property type="nucleotide sequence ID" value="NZ_QTJU01000001.1"/>
</dbReference>
<dbReference type="CDD" id="cd00672">
    <property type="entry name" value="CysRS_core"/>
    <property type="match status" value="1"/>
</dbReference>
<evidence type="ECO:0000259" key="13">
    <source>
        <dbReference type="SMART" id="SM00840"/>
    </source>
</evidence>
<feature type="short sequence motif" description="'KMSKS' region" evidence="12">
    <location>
        <begin position="287"/>
        <end position="291"/>
    </location>
</feature>
<accession>A0A3E1NQM5</accession>
<evidence type="ECO:0000256" key="5">
    <source>
        <dbReference type="ARBA" id="ARBA00022598"/>
    </source>
</evidence>